<dbReference type="Proteomes" id="UP000504638">
    <property type="component" value="Unplaced"/>
</dbReference>
<evidence type="ECO:0000313" key="4">
    <source>
        <dbReference type="RefSeq" id="XP_033534425.1"/>
    </source>
</evidence>
<dbReference type="OrthoDB" id="21678at2759"/>
<accession>A0A6G1G402</accession>
<name>A0A6G1G402_9PEZI</name>
<dbReference type="EMBL" id="ML975156">
    <property type="protein sequence ID" value="KAF1812794.1"/>
    <property type="molecule type" value="Genomic_DNA"/>
</dbReference>
<evidence type="ECO:0000259" key="1">
    <source>
        <dbReference type="Pfam" id="PF13472"/>
    </source>
</evidence>
<feature type="domain" description="SGNH hydrolase-type esterase" evidence="1">
    <location>
        <begin position="43"/>
        <end position="241"/>
    </location>
</feature>
<sequence length="632" mass="70947">MRREIPWIDDAAYTKNSSFPYNVHAKRQSNTVTDFSWVKRWAAVGDSYTAAIGAGRLWGQRKDDYACSRYDRGYPALVNNFLGSHVEDFQYPACSGDRSVNIINQINALKGNLDLVMMTAGGNDLCLAGIVKTCILMSFQSESGCEEVLDIAQNNIDNILKPNIRSLLDALNSKMNDDSVVVFNLYSPFFDAETSSCADKTKEDWTLLPFGNALELTKERRRTFNTLAANANKALKEVVEEFQTKSNIKYKIGWSDWSPWVTKGVSGLMCGEKSSGLYPDPVQPDLQFFKPSTRQVNGHDELKRKRELQLSPAEIAALKASTQDIRRSALWMEPNPQAEVLHKLDPRAPDPPGCPGDGGIGGSIGIPDRWGKYFHPNELGHQSVAAFAIATAISLRGEILDKENPYCEPAEIFTCWQKKGSKGYASSARMDTNYQDFCKKQVKAPSNTNGWTVKKTYHQGTLDEHEFVIKLDELASAFDESACLSAFKKIIHSCDGNDSNNPLNWKFGGKFEQGEYTYEVNVKRTNRPWPPIKKRNGYCEGWYKVFWGEYKIRGHGWAGHDYGQDTLMKHARGCIGGGLTAWKFSYYDEPDEDGNEWGASFNTPIWVRARCFNNNKVQFASDGFTDGCRGND</sequence>
<keyword evidence="3" id="KW-1185">Reference proteome</keyword>
<evidence type="ECO:0000313" key="3">
    <source>
        <dbReference type="Proteomes" id="UP000504638"/>
    </source>
</evidence>
<reference evidence="4" key="3">
    <citation type="submission" date="2025-04" db="UniProtKB">
        <authorList>
            <consortium name="RefSeq"/>
        </authorList>
    </citation>
    <scope>IDENTIFICATION</scope>
    <source>
        <strain evidence="4">CBS 781.70</strain>
    </source>
</reference>
<dbReference type="GO" id="GO:0016788">
    <property type="term" value="F:hydrolase activity, acting on ester bonds"/>
    <property type="evidence" value="ECO:0007669"/>
    <property type="project" value="InterPro"/>
</dbReference>
<evidence type="ECO:0000313" key="2">
    <source>
        <dbReference type="EMBL" id="KAF1812794.1"/>
    </source>
</evidence>
<dbReference type="GO" id="GO:0006629">
    <property type="term" value="P:lipid metabolic process"/>
    <property type="evidence" value="ECO:0007669"/>
    <property type="project" value="TreeGrafter"/>
</dbReference>
<organism evidence="2">
    <name type="scientific">Eremomyces bilateralis CBS 781.70</name>
    <dbReference type="NCBI Taxonomy" id="1392243"/>
    <lineage>
        <taxon>Eukaryota</taxon>
        <taxon>Fungi</taxon>
        <taxon>Dikarya</taxon>
        <taxon>Ascomycota</taxon>
        <taxon>Pezizomycotina</taxon>
        <taxon>Dothideomycetes</taxon>
        <taxon>Dothideomycetes incertae sedis</taxon>
        <taxon>Eremomycetales</taxon>
        <taxon>Eremomycetaceae</taxon>
        <taxon>Eremomyces</taxon>
    </lineage>
</organism>
<dbReference type="InterPro" id="IPR036514">
    <property type="entry name" value="SGNH_hydro_sf"/>
</dbReference>
<proteinExistence type="predicted"/>
<protein>
    <submittedName>
        <fullName evidence="2 4">SGNH hydrolase</fullName>
    </submittedName>
</protein>
<dbReference type="InterPro" id="IPR037460">
    <property type="entry name" value="SEST-like"/>
</dbReference>
<dbReference type="InterPro" id="IPR013830">
    <property type="entry name" value="SGNH_hydro"/>
</dbReference>
<dbReference type="PANTHER" id="PTHR37981:SF1">
    <property type="entry name" value="SGNH HYDROLASE-TYPE ESTERASE DOMAIN-CONTAINING PROTEIN"/>
    <property type="match status" value="1"/>
</dbReference>
<dbReference type="Pfam" id="PF18647">
    <property type="entry name" value="Fungal_lectin_2"/>
    <property type="match status" value="1"/>
</dbReference>
<dbReference type="PANTHER" id="PTHR37981">
    <property type="entry name" value="LIPASE 2"/>
    <property type="match status" value="1"/>
</dbReference>
<reference evidence="2 4" key="1">
    <citation type="submission" date="2020-01" db="EMBL/GenBank/DDBJ databases">
        <authorList>
            <consortium name="DOE Joint Genome Institute"/>
            <person name="Haridas S."/>
            <person name="Albert R."/>
            <person name="Binder M."/>
            <person name="Bloem J."/>
            <person name="Labutti K."/>
            <person name="Salamov A."/>
            <person name="Andreopoulos B."/>
            <person name="Baker S.E."/>
            <person name="Barry K."/>
            <person name="Bills G."/>
            <person name="Bluhm B.H."/>
            <person name="Cannon C."/>
            <person name="Castanera R."/>
            <person name="Culley D.E."/>
            <person name="Daum C."/>
            <person name="Ezra D."/>
            <person name="Gonzalez J.B."/>
            <person name="Henrissat B."/>
            <person name="Kuo A."/>
            <person name="Liang C."/>
            <person name="Lipzen A."/>
            <person name="Lutzoni F."/>
            <person name="Magnuson J."/>
            <person name="Mondo S."/>
            <person name="Nolan M."/>
            <person name="Ohm R."/>
            <person name="Pangilinan J."/>
            <person name="Park H.-J."/>
            <person name="Ramirez L."/>
            <person name="Alfaro M."/>
            <person name="Sun H."/>
            <person name="Tritt A."/>
            <person name="Yoshinaga Y."/>
            <person name="Zwiers L.-H."/>
            <person name="Turgeon B.G."/>
            <person name="Goodwin S.B."/>
            <person name="Spatafora J.W."/>
            <person name="Crous P.W."/>
            <person name="Grigoriev I.V."/>
        </authorList>
    </citation>
    <scope>NUCLEOTIDE SEQUENCE</scope>
    <source>
        <strain evidence="2 4">CBS 781.70</strain>
    </source>
</reference>
<reference evidence="4" key="2">
    <citation type="submission" date="2020-04" db="EMBL/GenBank/DDBJ databases">
        <authorList>
            <consortium name="NCBI Genome Project"/>
        </authorList>
    </citation>
    <scope>NUCLEOTIDE SEQUENCE</scope>
    <source>
        <strain evidence="4">CBS 781.70</strain>
    </source>
</reference>
<dbReference type="SUPFAM" id="SSF52266">
    <property type="entry name" value="SGNH hydrolase"/>
    <property type="match status" value="1"/>
</dbReference>
<dbReference type="GeneID" id="54423088"/>
<keyword evidence="2 4" id="KW-0378">Hydrolase</keyword>
<dbReference type="AlphaFoldDB" id="A0A6G1G402"/>
<dbReference type="RefSeq" id="XP_033534425.1">
    <property type="nucleotide sequence ID" value="XM_033682518.1"/>
</dbReference>
<gene>
    <name evidence="2 4" type="ORF">P152DRAFT_507152</name>
</gene>
<dbReference type="CDD" id="cd01823">
    <property type="entry name" value="SEST_like"/>
    <property type="match status" value="1"/>
</dbReference>
<dbReference type="Gene3D" id="3.40.50.1110">
    <property type="entry name" value="SGNH hydrolase"/>
    <property type="match status" value="1"/>
</dbReference>
<dbReference type="Pfam" id="PF13472">
    <property type="entry name" value="Lipase_GDSL_2"/>
    <property type="match status" value="1"/>
</dbReference>